<proteinExistence type="predicted"/>
<sequence length="88" mass="9095">MLDTSSARPGLTTNLDVKRFPAVRLSDPARPDRPPPCGTAHNRSRTARTGDGGPGPCHSPGPVQPFVPEVSVAQAFASDASFTATIGV</sequence>
<protein>
    <submittedName>
        <fullName evidence="2">Uncharacterized protein</fullName>
    </submittedName>
</protein>
<dbReference type="Proteomes" id="UP000659767">
    <property type="component" value="Unassembled WGS sequence"/>
</dbReference>
<feature type="region of interest" description="Disordered" evidence="1">
    <location>
        <begin position="1"/>
        <end position="63"/>
    </location>
</feature>
<evidence type="ECO:0000313" key="2">
    <source>
        <dbReference type="EMBL" id="GGS55018.1"/>
    </source>
</evidence>
<keyword evidence="3" id="KW-1185">Reference proteome</keyword>
<gene>
    <name evidence="2" type="ORF">GCM10010253_31780</name>
</gene>
<accession>A0ABQ2T725</accession>
<evidence type="ECO:0000313" key="3">
    <source>
        <dbReference type="Proteomes" id="UP000659767"/>
    </source>
</evidence>
<feature type="compositionally biased region" description="Polar residues" evidence="1">
    <location>
        <begin position="1"/>
        <end position="15"/>
    </location>
</feature>
<evidence type="ECO:0000256" key="1">
    <source>
        <dbReference type="SAM" id="MobiDB-lite"/>
    </source>
</evidence>
<dbReference type="EMBL" id="BMSZ01000008">
    <property type="protein sequence ID" value="GGS55018.1"/>
    <property type="molecule type" value="Genomic_DNA"/>
</dbReference>
<reference evidence="3" key="1">
    <citation type="journal article" date="2019" name="Int. J. Syst. Evol. Microbiol.">
        <title>The Global Catalogue of Microorganisms (GCM) 10K type strain sequencing project: providing services to taxonomists for standard genome sequencing and annotation.</title>
        <authorList>
            <consortium name="The Broad Institute Genomics Platform"/>
            <consortium name="The Broad Institute Genome Sequencing Center for Infectious Disease"/>
            <person name="Wu L."/>
            <person name="Ma J."/>
        </authorList>
    </citation>
    <scope>NUCLEOTIDE SEQUENCE [LARGE SCALE GENOMIC DNA]</scope>
    <source>
        <strain evidence="3">JCM 4350</strain>
    </source>
</reference>
<comment type="caution">
    <text evidence="2">The sequence shown here is derived from an EMBL/GenBank/DDBJ whole genome shotgun (WGS) entry which is preliminary data.</text>
</comment>
<organism evidence="2 3">
    <name type="scientific">Streptomyces badius</name>
    <dbReference type="NCBI Taxonomy" id="1941"/>
    <lineage>
        <taxon>Bacteria</taxon>
        <taxon>Bacillati</taxon>
        <taxon>Actinomycetota</taxon>
        <taxon>Actinomycetes</taxon>
        <taxon>Kitasatosporales</taxon>
        <taxon>Streptomycetaceae</taxon>
        <taxon>Streptomyces</taxon>
    </lineage>
</organism>
<name>A0ABQ2T725_STRBA</name>